<feature type="region of interest" description="Disordered" evidence="1">
    <location>
        <begin position="1"/>
        <end position="82"/>
    </location>
</feature>
<reference evidence="2 3" key="3">
    <citation type="journal article" date="2013" name="Rice">
        <title>Improvement of the Oryza sativa Nipponbare reference genome using next generation sequence and optical map data.</title>
        <authorList>
            <person name="Kawahara Y."/>
            <person name="de la Bastide M."/>
            <person name="Hamilton J.P."/>
            <person name="Kanamori H."/>
            <person name="McCombie W.R."/>
            <person name="Ouyang S."/>
            <person name="Schwartz D.C."/>
            <person name="Tanaka T."/>
            <person name="Wu J."/>
            <person name="Zhou S."/>
            <person name="Childs K.L."/>
            <person name="Davidson R.M."/>
            <person name="Lin H."/>
            <person name="Quesada-Ocampo L."/>
            <person name="Vaillancourt B."/>
            <person name="Sakai H."/>
            <person name="Lee S.S."/>
            <person name="Kim J."/>
            <person name="Numa H."/>
            <person name="Itoh T."/>
            <person name="Buell C.R."/>
            <person name="Matsumoto T."/>
        </authorList>
    </citation>
    <scope>NUCLEOTIDE SEQUENCE [LARGE SCALE GENOMIC DNA]</scope>
    <source>
        <strain evidence="3">cv. Nipponbare</strain>
    </source>
</reference>
<dbReference type="Gramene" id="Os08t0147001-00">
    <property type="protein sequence ID" value="Os08t0147001-00"/>
    <property type="gene ID" value="Os08g0147001"/>
</dbReference>
<feature type="compositionally biased region" description="Low complexity" evidence="1">
    <location>
        <begin position="124"/>
        <end position="134"/>
    </location>
</feature>
<feature type="region of interest" description="Disordered" evidence="1">
    <location>
        <begin position="123"/>
        <end position="157"/>
    </location>
</feature>
<feature type="non-terminal residue" evidence="2">
    <location>
        <position position="1"/>
    </location>
</feature>
<dbReference type="EMBL" id="AP014964">
    <property type="protein sequence ID" value="BAT03817.1"/>
    <property type="molecule type" value="Genomic_DNA"/>
</dbReference>
<name>A0A0P0XBV3_ORYSJ</name>
<evidence type="ECO:0000256" key="1">
    <source>
        <dbReference type="SAM" id="MobiDB-lite"/>
    </source>
</evidence>
<dbReference type="InParanoid" id="A0A0P0XBV3"/>
<protein>
    <submittedName>
        <fullName evidence="2">Os08g0147001 protein</fullName>
    </submittedName>
</protein>
<accession>A0A0P0XBV3</accession>
<proteinExistence type="predicted"/>
<dbReference type="AlphaFoldDB" id="A0A0P0XBV3"/>
<gene>
    <name evidence="2" type="ordered locus">Os08g0147001</name>
    <name evidence="2" type="ORF">OSNPB_080147001</name>
</gene>
<dbReference type="Proteomes" id="UP000059680">
    <property type="component" value="Chromosome 8"/>
</dbReference>
<evidence type="ECO:0000313" key="3">
    <source>
        <dbReference type="Proteomes" id="UP000059680"/>
    </source>
</evidence>
<sequence length="173" mass="18230">LAPPRPLPPPAVCSPPSPPVLRSTRSSPASLGVAPPNPTPATDSRSRVDALARPNRSLVAPSPFPPSLAAGCRRRNPPPSSIPWRIRAVGSSPLVLCNIPVCSPSLVSPWFAPLLATAVRRPFRPASSSTSRRPAWLPRRRHVGATSAATGSADPASRSLRFPSLAHAVHREL</sequence>
<organism evidence="2 3">
    <name type="scientific">Oryza sativa subsp. japonica</name>
    <name type="common">Rice</name>
    <dbReference type="NCBI Taxonomy" id="39947"/>
    <lineage>
        <taxon>Eukaryota</taxon>
        <taxon>Viridiplantae</taxon>
        <taxon>Streptophyta</taxon>
        <taxon>Embryophyta</taxon>
        <taxon>Tracheophyta</taxon>
        <taxon>Spermatophyta</taxon>
        <taxon>Magnoliopsida</taxon>
        <taxon>Liliopsida</taxon>
        <taxon>Poales</taxon>
        <taxon>Poaceae</taxon>
        <taxon>BOP clade</taxon>
        <taxon>Oryzoideae</taxon>
        <taxon>Oryzeae</taxon>
        <taxon>Oryzinae</taxon>
        <taxon>Oryza</taxon>
        <taxon>Oryza sativa</taxon>
    </lineage>
</organism>
<evidence type="ECO:0000313" key="2">
    <source>
        <dbReference type="EMBL" id="BAT03817.1"/>
    </source>
</evidence>
<keyword evidence="3" id="KW-1185">Reference proteome</keyword>
<reference evidence="2 3" key="2">
    <citation type="journal article" date="2013" name="Plant Cell Physiol.">
        <title>Rice Annotation Project Database (RAP-DB): an integrative and interactive database for rice genomics.</title>
        <authorList>
            <person name="Sakai H."/>
            <person name="Lee S.S."/>
            <person name="Tanaka T."/>
            <person name="Numa H."/>
            <person name="Kim J."/>
            <person name="Kawahara Y."/>
            <person name="Wakimoto H."/>
            <person name="Yang C.C."/>
            <person name="Iwamoto M."/>
            <person name="Abe T."/>
            <person name="Yamada Y."/>
            <person name="Muto A."/>
            <person name="Inokuchi H."/>
            <person name="Ikemura T."/>
            <person name="Matsumoto T."/>
            <person name="Sasaki T."/>
            <person name="Itoh T."/>
        </authorList>
    </citation>
    <scope>NUCLEOTIDE SEQUENCE [LARGE SCALE GENOMIC DNA]</scope>
    <source>
        <strain evidence="3">cv. Nipponbare</strain>
    </source>
</reference>
<dbReference type="FunCoup" id="A0A0P0XBV3">
    <property type="interactions" value="1"/>
</dbReference>
<dbReference type="PaxDb" id="39947-A0A0P0XBV3"/>
<feature type="compositionally biased region" description="Pro residues" evidence="1">
    <location>
        <begin position="1"/>
        <end position="19"/>
    </location>
</feature>
<reference evidence="3" key="1">
    <citation type="journal article" date="2005" name="Nature">
        <title>The map-based sequence of the rice genome.</title>
        <authorList>
            <consortium name="International rice genome sequencing project (IRGSP)"/>
            <person name="Matsumoto T."/>
            <person name="Wu J."/>
            <person name="Kanamori H."/>
            <person name="Katayose Y."/>
            <person name="Fujisawa M."/>
            <person name="Namiki N."/>
            <person name="Mizuno H."/>
            <person name="Yamamoto K."/>
            <person name="Antonio B.A."/>
            <person name="Baba T."/>
            <person name="Sakata K."/>
            <person name="Nagamura Y."/>
            <person name="Aoki H."/>
            <person name="Arikawa K."/>
            <person name="Arita K."/>
            <person name="Bito T."/>
            <person name="Chiden Y."/>
            <person name="Fujitsuka N."/>
            <person name="Fukunaka R."/>
            <person name="Hamada M."/>
            <person name="Harada C."/>
            <person name="Hayashi A."/>
            <person name="Hijishita S."/>
            <person name="Honda M."/>
            <person name="Hosokawa S."/>
            <person name="Ichikawa Y."/>
            <person name="Idonuma A."/>
            <person name="Iijima M."/>
            <person name="Ikeda M."/>
            <person name="Ikeno M."/>
            <person name="Ito K."/>
            <person name="Ito S."/>
            <person name="Ito T."/>
            <person name="Ito Y."/>
            <person name="Ito Y."/>
            <person name="Iwabuchi A."/>
            <person name="Kamiya K."/>
            <person name="Karasawa W."/>
            <person name="Kurita K."/>
            <person name="Katagiri S."/>
            <person name="Kikuta A."/>
            <person name="Kobayashi H."/>
            <person name="Kobayashi N."/>
            <person name="Machita K."/>
            <person name="Maehara T."/>
            <person name="Masukawa M."/>
            <person name="Mizubayashi T."/>
            <person name="Mukai Y."/>
            <person name="Nagasaki H."/>
            <person name="Nagata Y."/>
            <person name="Naito S."/>
            <person name="Nakashima M."/>
            <person name="Nakama Y."/>
            <person name="Nakamichi Y."/>
            <person name="Nakamura M."/>
            <person name="Meguro A."/>
            <person name="Negishi M."/>
            <person name="Ohta I."/>
            <person name="Ohta T."/>
            <person name="Okamoto M."/>
            <person name="Ono N."/>
            <person name="Saji S."/>
            <person name="Sakaguchi M."/>
            <person name="Sakai K."/>
            <person name="Shibata M."/>
            <person name="Shimokawa T."/>
            <person name="Song J."/>
            <person name="Takazaki Y."/>
            <person name="Terasawa K."/>
            <person name="Tsugane M."/>
            <person name="Tsuji K."/>
            <person name="Ueda S."/>
            <person name="Waki K."/>
            <person name="Yamagata H."/>
            <person name="Yamamoto M."/>
            <person name="Yamamoto S."/>
            <person name="Yamane H."/>
            <person name="Yoshiki S."/>
            <person name="Yoshihara R."/>
            <person name="Yukawa K."/>
            <person name="Zhong H."/>
            <person name="Yano M."/>
            <person name="Yuan Q."/>
            <person name="Ouyang S."/>
            <person name="Liu J."/>
            <person name="Jones K.M."/>
            <person name="Gansberger K."/>
            <person name="Moffat K."/>
            <person name="Hill J."/>
            <person name="Bera J."/>
            <person name="Fadrosh D."/>
            <person name="Jin S."/>
            <person name="Johri S."/>
            <person name="Kim M."/>
            <person name="Overton L."/>
            <person name="Reardon M."/>
            <person name="Tsitrin T."/>
            <person name="Vuong H."/>
            <person name="Weaver B."/>
            <person name="Ciecko A."/>
            <person name="Tallon L."/>
            <person name="Jackson J."/>
            <person name="Pai G."/>
            <person name="Aken S.V."/>
            <person name="Utterback T."/>
            <person name="Reidmuller S."/>
            <person name="Feldblyum T."/>
            <person name="Hsiao J."/>
            <person name="Zismann V."/>
            <person name="Iobst S."/>
            <person name="de Vazeille A.R."/>
            <person name="Buell C.R."/>
            <person name="Ying K."/>
            <person name="Li Y."/>
            <person name="Lu T."/>
            <person name="Huang Y."/>
            <person name="Zhao Q."/>
            <person name="Feng Q."/>
            <person name="Zhang L."/>
            <person name="Zhu J."/>
            <person name="Weng Q."/>
            <person name="Mu J."/>
            <person name="Lu Y."/>
            <person name="Fan D."/>
            <person name="Liu Y."/>
            <person name="Guan J."/>
            <person name="Zhang Y."/>
            <person name="Yu S."/>
            <person name="Liu X."/>
            <person name="Zhang Y."/>
            <person name="Hong G."/>
            <person name="Han B."/>
            <person name="Choisne N."/>
            <person name="Demange N."/>
            <person name="Orjeda G."/>
            <person name="Samain S."/>
            <person name="Cattolico L."/>
            <person name="Pelletier E."/>
            <person name="Couloux A."/>
            <person name="Segurens B."/>
            <person name="Wincker P."/>
            <person name="D'Hont A."/>
            <person name="Scarpelli C."/>
            <person name="Weissenbach J."/>
            <person name="Salanoubat M."/>
            <person name="Quetier F."/>
            <person name="Yu Y."/>
            <person name="Kim H.R."/>
            <person name="Rambo T."/>
            <person name="Currie J."/>
            <person name="Collura K."/>
            <person name="Luo M."/>
            <person name="Yang T."/>
            <person name="Ammiraju J.S.S."/>
            <person name="Engler F."/>
            <person name="Soderlund C."/>
            <person name="Wing R.A."/>
            <person name="Palmer L.E."/>
            <person name="de la Bastide M."/>
            <person name="Spiegel L."/>
            <person name="Nascimento L."/>
            <person name="Zutavern T."/>
            <person name="O'Shaughnessy A."/>
            <person name="Dike S."/>
            <person name="Dedhia N."/>
            <person name="Preston R."/>
            <person name="Balija V."/>
            <person name="McCombie W.R."/>
            <person name="Chow T."/>
            <person name="Chen H."/>
            <person name="Chung M."/>
            <person name="Chen C."/>
            <person name="Shaw J."/>
            <person name="Wu H."/>
            <person name="Hsiao K."/>
            <person name="Chao Y."/>
            <person name="Chu M."/>
            <person name="Cheng C."/>
            <person name="Hour A."/>
            <person name="Lee P."/>
            <person name="Lin S."/>
            <person name="Lin Y."/>
            <person name="Liou J."/>
            <person name="Liu S."/>
            <person name="Hsing Y."/>
            <person name="Raghuvanshi S."/>
            <person name="Mohanty A."/>
            <person name="Bharti A.K."/>
            <person name="Gaur A."/>
            <person name="Gupta V."/>
            <person name="Kumar D."/>
            <person name="Ravi V."/>
            <person name="Vij S."/>
            <person name="Kapur A."/>
            <person name="Khurana P."/>
            <person name="Khurana P."/>
            <person name="Khurana J.P."/>
            <person name="Tyagi A.K."/>
            <person name="Gaikwad K."/>
            <person name="Singh A."/>
            <person name="Dalal V."/>
            <person name="Srivastava S."/>
            <person name="Dixit A."/>
            <person name="Pal A.K."/>
            <person name="Ghazi I.A."/>
            <person name="Yadav M."/>
            <person name="Pandit A."/>
            <person name="Bhargava A."/>
            <person name="Sureshbabu K."/>
            <person name="Batra K."/>
            <person name="Sharma T.R."/>
            <person name="Mohapatra T."/>
            <person name="Singh N.K."/>
            <person name="Messing J."/>
            <person name="Nelson A.B."/>
            <person name="Fuks G."/>
            <person name="Kavchok S."/>
            <person name="Keizer G."/>
            <person name="Linton E."/>
            <person name="Llaca V."/>
            <person name="Song R."/>
            <person name="Tanyolac B."/>
            <person name="Young S."/>
            <person name="Ho-Il K."/>
            <person name="Hahn J.H."/>
            <person name="Sangsakoo G."/>
            <person name="Vanavichit A."/>
            <person name="de Mattos Luiz.A.T."/>
            <person name="Zimmer P.D."/>
            <person name="Malone G."/>
            <person name="Dellagostin O."/>
            <person name="de Oliveira A.C."/>
            <person name="Bevan M."/>
            <person name="Bancroft I."/>
            <person name="Minx P."/>
            <person name="Cordum H."/>
            <person name="Wilson R."/>
            <person name="Cheng Z."/>
            <person name="Jin W."/>
            <person name="Jiang J."/>
            <person name="Leong S.A."/>
            <person name="Iwama H."/>
            <person name="Gojobori T."/>
            <person name="Itoh T."/>
            <person name="Niimura Y."/>
            <person name="Fujii Y."/>
            <person name="Habara T."/>
            <person name="Sakai H."/>
            <person name="Sato Y."/>
            <person name="Wilson G."/>
            <person name="Kumar K."/>
            <person name="McCouch S."/>
            <person name="Juretic N."/>
            <person name="Hoen D."/>
            <person name="Wright S."/>
            <person name="Bruskiewich R."/>
            <person name="Bureau T."/>
            <person name="Miyao A."/>
            <person name="Hirochika H."/>
            <person name="Nishikawa T."/>
            <person name="Kadowaki K."/>
            <person name="Sugiura M."/>
            <person name="Burr B."/>
            <person name="Sasaki T."/>
        </authorList>
    </citation>
    <scope>NUCLEOTIDE SEQUENCE [LARGE SCALE GENOMIC DNA]</scope>
    <source>
        <strain evidence="3">cv. Nipponbare</strain>
    </source>
</reference>